<dbReference type="InterPro" id="IPR002735">
    <property type="entry name" value="Transl_init_fac_IF2/IF5_dom"/>
</dbReference>
<reference evidence="5 6" key="1">
    <citation type="journal article" date="2018" name="Mol. Plant">
        <title>The genome of Artemisia annua provides insight into the evolution of Asteraceae family and artemisinin biosynthesis.</title>
        <authorList>
            <person name="Shen Q."/>
            <person name="Zhang L."/>
            <person name="Liao Z."/>
            <person name="Wang S."/>
            <person name="Yan T."/>
            <person name="Shi P."/>
            <person name="Liu M."/>
            <person name="Fu X."/>
            <person name="Pan Q."/>
            <person name="Wang Y."/>
            <person name="Lv Z."/>
            <person name="Lu X."/>
            <person name="Zhang F."/>
            <person name="Jiang W."/>
            <person name="Ma Y."/>
            <person name="Chen M."/>
            <person name="Hao X."/>
            <person name="Li L."/>
            <person name="Tang Y."/>
            <person name="Lv G."/>
            <person name="Zhou Y."/>
            <person name="Sun X."/>
            <person name="Brodelius P.E."/>
            <person name="Rose J.K.C."/>
            <person name="Tang K."/>
        </authorList>
    </citation>
    <scope>NUCLEOTIDE SEQUENCE [LARGE SCALE GENOMIC DNA]</scope>
    <source>
        <strain evidence="6">cv. Huhao1</strain>
        <tissue evidence="5">Leaf</tissue>
    </source>
</reference>
<dbReference type="EMBL" id="PKPP01000478">
    <property type="protein sequence ID" value="PWA92249.1"/>
    <property type="molecule type" value="Genomic_DNA"/>
</dbReference>
<sequence>MSPPRVRHEGIKKTVIVNFADLCQSMNRRPEHVMRFLLLVLGTTGSLDSYKKLEVNGRFVPKNLEWIMKEYADNFVICKCCNSKNTSLLKDSGAVFIRCKRCKWDSYL</sequence>
<evidence type="ECO:0000259" key="4">
    <source>
        <dbReference type="SMART" id="SM00653"/>
    </source>
</evidence>
<proteinExistence type="inferred from homology"/>
<evidence type="ECO:0000256" key="1">
    <source>
        <dbReference type="ARBA" id="ARBA00010397"/>
    </source>
</evidence>
<dbReference type="GO" id="GO:0003729">
    <property type="term" value="F:mRNA binding"/>
    <property type="evidence" value="ECO:0007669"/>
    <property type="project" value="TreeGrafter"/>
</dbReference>
<dbReference type="PANTHER" id="PTHR23001:SF3">
    <property type="entry name" value="EUKARYOTIC TRANSLATION INITIATION FACTOR 2 SUBUNIT 2"/>
    <property type="match status" value="1"/>
</dbReference>
<gene>
    <name evidence="5" type="ORF">CTI12_AA081510</name>
</gene>
<name>A0A2U1Q2L0_ARTAN</name>
<evidence type="ECO:0000313" key="5">
    <source>
        <dbReference type="EMBL" id="PWA92249.1"/>
    </source>
</evidence>
<dbReference type="SUPFAM" id="SSF100966">
    <property type="entry name" value="Translation initiation factor 2 beta, aIF2beta, N-terminal domain"/>
    <property type="match status" value="1"/>
</dbReference>
<evidence type="ECO:0000256" key="2">
    <source>
        <dbReference type="ARBA" id="ARBA00022540"/>
    </source>
</evidence>
<accession>A0A2U1Q2L0</accession>
<dbReference type="InterPro" id="IPR016189">
    <property type="entry name" value="Transl_init_fac_IF2/IF5_N"/>
</dbReference>
<comment type="caution">
    <text evidence="5">The sequence shown here is derived from an EMBL/GenBank/DDBJ whole genome shotgun (WGS) entry which is preliminary data.</text>
</comment>
<dbReference type="GO" id="GO:0003743">
    <property type="term" value="F:translation initiation factor activity"/>
    <property type="evidence" value="ECO:0007669"/>
    <property type="project" value="UniProtKB-KW"/>
</dbReference>
<evidence type="ECO:0000313" key="6">
    <source>
        <dbReference type="Proteomes" id="UP000245207"/>
    </source>
</evidence>
<dbReference type="Pfam" id="PF01873">
    <property type="entry name" value="eIF-5_eIF-2B"/>
    <property type="match status" value="1"/>
</dbReference>
<organism evidence="5 6">
    <name type="scientific">Artemisia annua</name>
    <name type="common">Sweet wormwood</name>
    <dbReference type="NCBI Taxonomy" id="35608"/>
    <lineage>
        <taxon>Eukaryota</taxon>
        <taxon>Viridiplantae</taxon>
        <taxon>Streptophyta</taxon>
        <taxon>Embryophyta</taxon>
        <taxon>Tracheophyta</taxon>
        <taxon>Spermatophyta</taxon>
        <taxon>Magnoliopsida</taxon>
        <taxon>eudicotyledons</taxon>
        <taxon>Gunneridae</taxon>
        <taxon>Pentapetalae</taxon>
        <taxon>asterids</taxon>
        <taxon>campanulids</taxon>
        <taxon>Asterales</taxon>
        <taxon>Asteraceae</taxon>
        <taxon>Asteroideae</taxon>
        <taxon>Anthemideae</taxon>
        <taxon>Artemisiinae</taxon>
        <taxon>Artemisia</taxon>
    </lineage>
</organism>
<dbReference type="GO" id="GO:0001731">
    <property type="term" value="P:formation of translation preinitiation complex"/>
    <property type="evidence" value="ECO:0007669"/>
    <property type="project" value="TreeGrafter"/>
</dbReference>
<dbReference type="GO" id="GO:0005850">
    <property type="term" value="C:eukaryotic translation initiation factor 2 complex"/>
    <property type="evidence" value="ECO:0007669"/>
    <property type="project" value="TreeGrafter"/>
</dbReference>
<evidence type="ECO:0000256" key="3">
    <source>
        <dbReference type="ARBA" id="ARBA00022917"/>
    </source>
</evidence>
<keyword evidence="3" id="KW-0648">Protein biosynthesis</keyword>
<comment type="similarity">
    <text evidence="1">Belongs to the eIF-2-beta/eIF-5 family.</text>
</comment>
<dbReference type="STRING" id="35608.A0A2U1Q2L0"/>
<dbReference type="SUPFAM" id="SSF75689">
    <property type="entry name" value="Zinc-binding domain of translation initiation factor 2 beta"/>
    <property type="match status" value="1"/>
</dbReference>
<dbReference type="SMART" id="SM00653">
    <property type="entry name" value="eIF2B_5"/>
    <property type="match status" value="1"/>
</dbReference>
<protein>
    <submittedName>
        <fullName evidence="5">Eukaryotic translation initiation factor 2 subunit beta</fullName>
    </submittedName>
</protein>
<keyword evidence="6" id="KW-1185">Reference proteome</keyword>
<dbReference type="AlphaFoldDB" id="A0A2U1Q2L0"/>
<dbReference type="InterPro" id="IPR045196">
    <property type="entry name" value="IF2/IF5"/>
</dbReference>
<dbReference type="OrthoDB" id="1712383at2759"/>
<dbReference type="PANTHER" id="PTHR23001">
    <property type="entry name" value="EUKARYOTIC TRANSLATION INITIATION FACTOR"/>
    <property type="match status" value="1"/>
</dbReference>
<dbReference type="Gene3D" id="3.30.30.170">
    <property type="match status" value="1"/>
</dbReference>
<keyword evidence="2 5" id="KW-0396">Initiation factor</keyword>
<dbReference type="Proteomes" id="UP000245207">
    <property type="component" value="Unassembled WGS sequence"/>
</dbReference>
<dbReference type="InterPro" id="IPR016190">
    <property type="entry name" value="Transl_init_fac_IF2/IF5_Zn-bd"/>
</dbReference>
<feature type="domain" description="Translation initiation factor IF2/IF5" evidence="4">
    <location>
        <begin position="1"/>
        <end position="105"/>
    </location>
</feature>
<dbReference type="GO" id="GO:0031369">
    <property type="term" value="F:translation initiation factor binding"/>
    <property type="evidence" value="ECO:0007669"/>
    <property type="project" value="TreeGrafter"/>
</dbReference>